<organism evidence="2 3">
    <name type="scientific">Paracoccus limosus</name>
    <dbReference type="NCBI Taxonomy" id="913252"/>
    <lineage>
        <taxon>Bacteria</taxon>
        <taxon>Pseudomonadati</taxon>
        <taxon>Pseudomonadota</taxon>
        <taxon>Alphaproteobacteria</taxon>
        <taxon>Rhodobacterales</taxon>
        <taxon>Paracoccaceae</taxon>
        <taxon>Paracoccus</taxon>
    </lineage>
</organism>
<feature type="transmembrane region" description="Helical" evidence="1">
    <location>
        <begin position="244"/>
        <end position="264"/>
    </location>
</feature>
<dbReference type="AlphaFoldDB" id="A0A844H5A5"/>
<feature type="transmembrane region" description="Helical" evidence="1">
    <location>
        <begin position="336"/>
        <end position="356"/>
    </location>
</feature>
<dbReference type="Proteomes" id="UP000442533">
    <property type="component" value="Unassembled WGS sequence"/>
</dbReference>
<evidence type="ECO:0000256" key="1">
    <source>
        <dbReference type="SAM" id="Phobius"/>
    </source>
</evidence>
<keyword evidence="3" id="KW-1185">Reference proteome</keyword>
<keyword evidence="1" id="KW-0472">Membrane</keyword>
<sequence length="375" mass="39243">MARGPLAGLWLAPHRPLFLLAGLWALLVPTVWLLPPGLGPEPLLWHRHELLFGMGGAALGGYLLTAVPAWTAGPRIAPATTKVMVALWLAGRVAFACGAALPLGGLIGAVYFLALAGILSAQVLRAGVWQRLPLALAPLVPGWAQMHDLPGEGIVLFFALLIGLIGGRAIAAFTRHALASHAKAPEVADPPWLAGGATLALVLAMAAQAEAPRLAGPLLIASGLMQLARMVAWRSWRAVGYPALLLLHLAWLWLPVGLVLAGAARLPGTGVAPATALHAITMGAMGSMMLAIMARAGMVRQGTRLLVSPALALGCGLVHLSVLPRLLMGWSGADPVLLRLAALIWMAGWALFLWQFRRALQGPVPRPVLSARSRA</sequence>
<feature type="transmembrane region" description="Helical" evidence="1">
    <location>
        <begin position="17"/>
        <end position="38"/>
    </location>
</feature>
<keyword evidence="1" id="KW-1133">Transmembrane helix</keyword>
<feature type="transmembrane region" description="Helical" evidence="1">
    <location>
        <begin position="50"/>
        <end position="71"/>
    </location>
</feature>
<dbReference type="RefSeq" id="WP_155065499.1">
    <property type="nucleotide sequence ID" value="NZ_WMIF01000025.1"/>
</dbReference>
<dbReference type="EMBL" id="WMIF01000025">
    <property type="protein sequence ID" value="MTH35972.1"/>
    <property type="molecule type" value="Genomic_DNA"/>
</dbReference>
<gene>
    <name evidence="2" type="ORF">GL279_15305</name>
</gene>
<dbReference type="Pfam" id="PF05940">
    <property type="entry name" value="NnrS"/>
    <property type="match status" value="1"/>
</dbReference>
<proteinExistence type="predicted"/>
<reference evidence="2 3" key="1">
    <citation type="submission" date="2019-11" db="EMBL/GenBank/DDBJ databases">
        <authorList>
            <person name="Dong K."/>
        </authorList>
    </citation>
    <scope>NUCLEOTIDE SEQUENCE [LARGE SCALE GENOMIC DNA]</scope>
    <source>
        <strain evidence="2 3">JCM 17370</strain>
    </source>
</reference>
<evidence type="ECO:0000313" key="3">
    <source>
        <dbReference type="Proteomes" id="UP000442533"/>
    </source>
</evidence>
<keyword evidence="1" id="KW-0812">Transmembrane</keyword>
<accession>A0A844H5A5</accession>
<feature type="transmembrane region" description="Helical" evidence="1">
    <location>
        <begin position="305"/>
        <end position="324"/>
    </location>
</feature>
<protein>
    <submittedName>
        <fullName evidence="2">Short-chain dehydrogenase</fullName>
    </submittedName>
</protein>
<feature type="transmembrane region" description="Helical" evidence="1">
    <location>
        <begin position="149"/>
        <end position="171"/>
    </location>
</feature>
<evidence type="ECO:0000313" key="2">
    <source>
        <dbReference type="EMBL" id="MTH35972.1"/>
    </source>
</evidence>
<name>A0A844H5A5_9RHOB</name>
<feature type="transmembrane region" description="Helical" evidence="1">
    <location>
        <begin position="270"/>
        <end position="293"/>
    </location>
</feature>
<comment type="caution">
    <text evidence="2">The sequence shown here is derived from an EMBL/GenBank/DDBJ whole genome shotgun (WGS) entry which is preliminary data.</text>
</comment>
<dbReference type="OrthoDB" id="5146486at2"/>
<dbReference type="InterPro" id="IPR010266">
    <property type="entry name" value="NnrS"/>
</dbReference>